<organism evidence="2 3">
    <name type="scientific">Microscilla marina ATCC 23134</name>
    <dbReference type="NCBI Taxonomy" id="313606"/>
    <lineage>
        <taxon>Bacteria</taxon>
        <taxon>Pseudomonadati</taxon>
        <taxon>Bacteroidota</taxon>
        <taxon>Cytophagia</taxon>
        <taxon>Cytophagales</taxon>
        <taxon>Microscillaceae</taxon>
        <taxon>Microscilla</taxon>
    </lineage>
</organism>
<evidence type="ECO:0000313" key="3">
    <source>
        <dbReference type="Proteomes" id="UP000004095"/>
    </source>
</evidence>
<dbReference type="Proteomes" id="UP000004095">
    <property type="component" value="Unassembled WGS sequence"/>
</dbReference>
<name>A1ZQ56_MICM2</name>
<sequence length="52" mass="5505">MVSEGFSIALITAALSSFVISVGSIKILTPFLILTLAGALPLIILQLYKNKN</sequence>
<proteinExistence type="predicted"/>
<evidence type="ECO:0000256" key="1">
    <source>
        <dbReference type="SAM" id="Phobius"/>
    </source>
</evidence>
<accession>A1ZQ56</accession>
<dbReference type="EMBL" id="AAWS01000023">
    <property type="protein sequence ID" value="EAY27465.1"/>
    <property type="molecule type" value="Genomic_DNA"/>
</dbReference>
<reference evidence="2 3" key="1">
    <citation type="submission" date="2007-01" db="EMBL/GenBank/DDBJ databases">
        <authorList>
            <person name="Haygood M."/>
            <person name="Podell S."/>
            <person name="Anderson C."/>
            <person name="Hopkinson B."/>
            <person name="Roe K."/>
            <person name="Barbeau K."/>
            <person name="Gaasterland T."/>
            <person name="Ferriera S."/>
            <person name="Johnson J."/>
            <person name="Kravitz S."/>
            <person name="Beeson K."/>
            <person name="Sutton G."/>
            <person name="Rogers Y.-H."/>
            <person name="Friedman R."/>
            <person name="Frazier M."/>
            <person name="Venter J.C."/>
        </authorList>
    </citation>
    <scope>NUCLEOTIDE SEQUENCE [LARGE SCALE GENOMIC DNA]</scope>
    <source>
        <strain evidence="2 3">ATCC 23134</strain>
    </source>
</reference>
<gene>
    <name evidence="2" type="ORF">M23134_06866</name>
</gene>
<keyword evidence="1" id="KW-0812">Transmembrane</keyword>
<keyword evidence="3" id="KW-1185">Reference proteome</keyword>
<evidence type="ECO:0000313" key="2">
    <source>
        <dbReference type="EMBL" id="EAY27465.1"/>
    </source>
</evidence>
<feature type="transmembrane region" description="Helical" evidence="1">
    <location>
        <begin position="31"/>
        <end position="48"/>
    </location>
</feature>
<dbReference type="AlphaFoldDB" id="A1ZQ56"/>
<keyword evidence="1" id="KW-1133">Transmembrane helix</keyword>
<keyword evidence="1" id="KW-0472">Membrane</keyword>
<protein>
    <submittedName>
        <fullName evidence="2">Uncharacterized protein</fullName>
    </submittedName>
</protein>
<comment type="caution">
    <text evidence="2">The sequence shown here is derived from an EMBL/GenBank/DDBJ whole genome shotgun (WGS) entry which is preliminary data.</text>
</comment>